<keyword evidence="6 7" id="KW-0472">Membrane</keyword>
<dbReference type="CDD" id="cd06261">
    <property type="entry name" value="TM_PBP2"/>
    <property type="match status" value="1"/>
</dbReference>
<comment type="similarity">
    <text evidence="7">Belongs to the binding-protein-dependent transport system permease family.</text>
</comment>
<feature type="transmembrane region" description="Helical" evidence="7">
    <location>
        <begin position="6"/>
        <end position="27"/>
    </location>
</feature>
<dbReference type="SUPFAM" id="SSF161098">
    <property type="entry name" value="MetI-like"/>
    <property type="match status" value="1"/>
</dbReference>
<sequence>MKPAALWRIGLVIGLVALLEVLCLTGVIDKLTMQPPHVMVLDIWRMLASGSLNAAIAKTLGNAAIAFLLAMAIGVAAAIAIHRVKAVREALDPLFATYYAIPIFAFYPLLIILFGLGDAPEIFIGTALGVVGVIVSTLNGLDRVPRVLMKSARIARFGTLETAWRITLPYASPYILSGAKLAVAYSLIGIIGAEFIMSSSGMGYEISFAYNNFDNATMYPLIVLVLVVAGALNAALGRWEKALMARRGLA</sequence>
<keyword evidence="4 7" id="KW-0812">Transmembrane</keyword>
<proteinExistence type="inferred from homology"/>
<dbReference type="RefSeq" id="WP_088149539.1">
    <property type="nucleotide sequence ID" value="NZ_NHON01000003.1"/>
</dbReference>
<feature type="transmembrane region" description="Helical" evidence="7">
    <location>
        <begin position="122"/>
        <end position="141"/>
    </location>
</feature>
<comment type="subcellular location">
    <subcellularLocation>
        <location evidence="1 7">Cell membrane</location>
        <topology evidence="1 7">Multi-pass membrane protein</topology>
    </subcellularLocation>
</comment>
<dbReference type="GO" id="GO:0005886">
    <property type="term" value="C:plasma membrane"/>
    <property type="evidence" value="ECO:0007669"/>
    <property type="project" value="UniProtKB-SubCell"/>
</dbReference>
<dbReference type="Proteomes" id="UP000196655">
    <property type="component" value="Unassembled WGS sequence"/>
</dbReference>
<dbReference type="InterPro" id="IPR035906">
    <property type="entry name" value="MetI-like_sf"/>
</dbReference>
<evidence type="ECO:0000256" key="3">
    <source>
        <dbReference type="ARBA" id="ARBA00022475"/>
    </source>
</evidence>
<dbReference type="PROSITE" id="PS50928">
    <property type="entry name" value="ABC_TM1"/>
    <property type="match status" value="1"/>
</dbReference>
<evidence type="ECO:0000256" key="5">
    <source>
        <dbReference type="ARBA" id="ARBA00022989"/>
    </source>
</evidence>
<evidence type="ECO:0000313" key="10">
    <source>
        <dbReference type="Proteomes" id="UP000196655"/>
    </source>
</evidence>
<feature type="domain" description="ABC transmembrane type-1" evidence="8">
    <location>
        <begin position="56"/>
        <end position="236"/>
    </location>
</feature>
<reference evidence="10" key="1">
    <citation type="submission" date="2017-05" db="EMBL/GenBank/DDBJ databases">
        <authorList>
            <person name="Macchi M."/>
            <person name="Festa S."/>
            <person name="Coppotelli B.M."/>
            <person name="Morelli I.S."/>
        </authorList>
    </citation>
    <scope>NUCLEOTIDE SEQUENCE [LARGE SCALE GENOMIC DNA]</scope>
    <source>
        <strain evidence="10">I</strain>
    </source>
</reference>
<gene>
    <name evidence="9" type="ORF">BWR60_03100</name>
</gene>
<evidence type="ECO:0000256" key="2">
    <source>
        <dbReference type="ARBA" id="ARBA00022448"/>
    </source>
</evidence>
<comment type="caution">
    <text evidence="9">The sequence shown here is derived from an EMBL/GenBank/DDBJ whole genome shotgun (WGS) entry which is preliminary data.</text>
</comment>
<evidence type="ECO:0000256" key="6">
    <source>
        <dbReference type="ARBA" id="ARBA00023136"/>
    </source>
</evidence>
<dbReference type="PANTHER" id="PTHR30151">
    <property type="entry name" value="ALKANE SULFONATE ABC TRANSPORTER-RELATED, MEMBRANE SUBUNIT"/>
    <property type="match status" value="1"/>
</dbReference>
<feature type="transmembrane region" description="Helical" evidence="7">
    <location>
        <begin position="174"/>
        <end position="197"/>
    </location>
</feature>
<evidence type="ECO:0000259" key="8">
    <source>
        <dbReference type="PROSITE" id="PS50928"/>
    </source>
</evidence>
<feature type="transmembrane region" description="Helical" evidence="7">
    <location>
        <begin position="217"/>
        <end position="237"/>
    </location>
</feature>
<keyword evidence="3" id="KW-1003">Cell membrane</keyword>
<protein>
    <submittedName>
        <fullName evidence="9">Nitrate ABC transporter permease</fullName>
    </submittedName>
</protein>
<evidence type="ECO:0000256" key="7">
    <source>
        <dbReference type="RuleBase" id="RU363032"/>
    </source>
</evidence>
<name>A0A211ZTY2_9PROT</name>
<organism evidence="9 10">
    <name type="scientific">Inquilinus limosus</name>
    <dbReference type="NCBI Taxonomy" id="171674"/>
    <lineage>
        <taxon>Bacteria</taxon>
        <taxon>Pseudomonadati</taxon>
        <taxon>Pseudomonadota</taxon>
        <taxon>Alphaproteobacteria</taxon>
        <taxon>Rhodospirillales</taxon>
        <taxon>Rhodospirillaceae</taxon>
        <taxon>Inquilinus</taxon>
    </lineage>
</organism>
<dbReference type="InterPro" id="IPR000515">
    <property type="entry name" value="MetI-like"/>
</dbReference>
<evidence type="ECO:0000256" key="4">
    <source>
        <dbReference type="ARBA" id="ARBA00022692"/>
    </source>
</evidence>
<dbReference type="PANTHER" id="PTHR30151:SF0">
    <property type="entry name" value="ABC TRANSPORTER PERMEASE PROTEIN MJ0413-RELATED"/>
    <property type="match status" value="1"/>
</dbReference>
<dbReference type="Pfam" id="PF00528">
    <property type="entry name" value="BPD_transp_1"/>
    <property type="match status" value="1"/>
</dbReference>
<keyword evidence="5 7" id="KW-1133">Transmembrane helix</keyword>
<keyword evidence="2 7" id="KW-0813">Transport</keyword>
<dbReference type="GO" id="GO:0055085">
    <property type="term" value="P:transmembrane transport"/>
    <property type="evidence" value="ECO:0007669"/>
    <property type="project" value="InterPro"/>
</dbReference>
<dbReference type="EMBL" id="NHON01000003">
    <property type="protein sequence ID" value="OWJ68748.1"/>
    <property type="molecule type" value="Genomic_DNA"/>
</dbReference>
<feature type="transmembrane region" description="Helical" evidence="7">
    <location>
        <begin position="94"/>
        <end position="116"/>
    </location>
</feature>
<feature type="transmembrane region" description="Helical" evidence="7">
    <location>
        <begin position="63"/>
        <end position="82"/>
    </location>
</feature>
<evidence type="ECO:0000313" key="9">
    <source>
        <dbReference type="EMBL" id="OWJ68748.1"/>
    </source>
</evidence>
<keyword evidence="10" id="KW-1185">Reference proteome</keyword>
<evidence type="ECO:0000256" key="1">
    <source>
        <dbReference type="ARBA" id="ARBA00004651"/>
    </source>
</evidence>
<dbReference type="Gene3D" id="1.10.3720.10">
    <property type="entry name" value="MetI-like"/>
    <property type="match status" value="1"/>
</dbReference>
<dbReference type="AlphaFoldDB" id="A0A211ZTY2"/>
<accession>A0A211ZTY2</accession>
<dbReference type="OrthoDB" id="8138334at2"/>